<dbReference type="InterPro" id="IPR013155">
    <property type="entry name" value="M/V/L/I-tRNA-synth_anticd-bd"/>
</dbReference>
<accession>A0A0G1EL40</accession>
<evidence type="ECO:0000256" key="1">
    <source>
        <dbReference type="ARBA" id="ARBA00013169"/>
    </source>
</evidence>
<dbReference type="EC" id="6.1.1.9" evidence="1 9"/>
<comment type="caution">
    <text evidence="13">The sequence shown here is derived from an EMBL/GenBank/DDBJ whole genome shotgun (WGS) entry which is preliminary data.</text>
</comment>
<dbReference type="CDD" id="cd07962">
    <property type="entry name" value="Anticodon_Ia_Val"/>
    <property type="match status" value="1"/>
</dbReference>
<dbReference type="GO" id="GO:0005524">
    <property type="term" value="F:ATP binding"/>
    <property type="evidence" value="ECO:0007669"/>
    <property type="project" value="UniProtKB-KW"/>
</dbReference>
<evidence type="ECO:0000259" key="12">
    <source>
        <dbReference type="Pfam" id="PF08264"/>
    </source>
</evidence>
<evidence type="ECO:0000313" key="13">
    <source>
        <dbReference type="EMBL" id="KKT10670.1"/>
    </source>
</evidence>
<dbReference type="NCBIfam" id="NF009687">
    <property type="entry name" value="PRK13208.1"/>
    <property type="match status" value="1"/>
</dbReference>
<dbReference type="InterPro" id="IPR009008">
    <property type="entry name" value="Val/Leu/Ile-tRNA-synth_edit"/>
</dbReference>
<name>A0A0G1EL40_9BACT</name>
<dbReference type="PRINTS" id="PR00986">
    <property type="entry name" value="TRNASYNTHVAL"/>
</dbReference>
<dbReference type="Gene3D" id="1.10.730.10">
    <property type="entry name" value="Isoleucyl-tRNA Synthetase, Domain 1"/>
    <property type="match status" value="1"/>
</dbReference>
<dbReference type="Proteomes" id="UP000033907">
    <property type="component" value="Unassembled WGS sequence"/>
</dbReference>
<dbReference type="PATRIC" id="fig|1618778.3.peg.620"/>
<dbReference type="InterPro" id="IPR002300">
    <property type="entry name" value="aa-tRNA-synth_Ia"/>
</dbReference>
<dbReference type="InterPro" id="IPR001412">
    <property type="entry name" value="aa-tRNA-synth_I_CS"/>
</dbReference>
<dbReference type="InterPro" id="IPR033705">
    <property type="entry name" value="Anticodon_Ia_Val"/>
</dbReference>
<evidence type="ECO:0000256" key="7">
    <source>
        <dbReference type="ARBA" id="ARBA00023146"/>
    </source>
</evidence>
<reference evidence="13 14" key="1">
    <citation type="journal article" date="2015" name="Nature">
        <title>rRNA introns, odd ribosomes, and small enigmatic genomes across a large radiation of phyla.</title>
        <authorList>
            <person name="Brown C.T."/>
            <person name="Hug L.A."/>
            <person name="Thomas B.C."/>
            <person name="Sharon I."/>
            <person name="Castelle C.J."/>
            <person name="Singh A."/>
            <person name="Wilkins M.J."/>
            <person name="Williams K.H."/>
            <person name="Banfield J.F."/>
        </authorList>
    </citation>
    <scope>NUCLEOTIDE SEQUENCE [LARGE SCALE GENOMIC DNA]</scope>
</reference>
<dbReference type="InterPro" id="IPR002303">
    <property type="entry name" value="Valyl-tRNA_ligase"/>
</dbReference>
<keyword evidence="3 10" id="KW-0436">Ligase</keyword>
<proteinExistence type="inferred from homology"/>
<keyword evidence="4 10" id="KW-0547">Nucleotide-binding</keyword>
<evidence type="ECO:0000256" key="3">
    <source>
        <dbReference type="ARBA" id="ARBA00022598"/>
    </source>
</evidence>
<sequence length="842" mass="96979">MSKNPIEPEKKIEVKERYNPLEKERYWQDFWEREGVYKFNPEQPGNLFTIDTPPPTISGSLHLGHIFSYTQAEIITRFKRMQGSNVRYSFGLDNNGLPTERLVEKETGVRGNAVGLEDFTKICLEITDKYKHLYEDLWKSIGLSVDWRLEYSSISPEVQKISQSTFKELYEMGVIYKKNAPTLYCTECQTSFAQAEKEDKEKDAIFYDLLFKTVEGKELIIATTRPELLPACSAIFVHPDDSRFKDLVGKKVITPLGQEVEIMTDEKVEKEKGTGAVMCCTYGDETDIYWAKKYNLPEKIIFKQDGKLQKVEEIPELEGQTIKEARKTIVAKLKNDGVVRKEEPIKHSVGVHERCGTPVEFLPTTQWFVKILDMREKMLEAGNKIKWHPEHMQKRYEEWVKGLKWDWCISRERFYGIPIPVFNCNNCDNITIPSENEMPIDPKKETNVQDCSSCKIGKMIPEKNVLDTWFTSSLSPEINNNNPLNGKLNGKMYPMSMRPQAHDIIQTWAVYSILMSLYKHNDIPWENLMISGHILVQKGEKISKKTGGGKYKPEDLINQKSADAIRYAMSGSSLGKDTYFDEKEVEKGRKLVTKLYNAGKLVLSKLKSFDPKTEVFNNDLEAIDQWVLNRSVETAQKMTEAFESYEYSQARQTFEDFFWREFCDNYLEIVKKRLSIESGTDKKKISAQYACYHSFFNILKMVSPFMPHITEEMFHANIITKQEGENTVESVTSDSDSGYLSTNEGIKSIHNSSWPSGNIEYFNEGKKEGVDFVLSVITEIRKYKADNKIKLSTPVSVLKIKCSKEQKEKLTGFLEDIASLARAENIEIEVGEDEKISIEIEV</sequence>
<dbReference type="Pfam" id="PF08264">
    <property type="entry name" value="Anticodon_1"/>
    <property type="match status" value="1"/>
</dbReference>
<protein>
    <recommendedName>
        <fullName evidence="1 9">Valine--tRNA ligase</fullName>
        <ecNumber evidence="1 9">6.1.1.9</ecNumber>
    </recommendedName>
</protein>
<dbReference type="InterPro" id="IPR009080">
    <property type="entry name" value="tRNAsynth_Ia_anticodon-bd"/>
</dbReference>
<organism evidence="13 14">
    <name type="scientific">Candidatus Nomurabacteria bacterium GW2011_GWF2_43_24</name>
    <dbReference type="NCBI Taxonomy" id="1618778"/>
    <lineage>
        <taxon>Bacteria</taxon>
        <taxon>Candidatus Nomuraibacteriota</taxon>
    </lineage>
</organism>
<dbReference type="GO" id="GO:0006438">
    <property type="term" value="P:valyl-tRNA aminoacylation"/>
    <property type="evidence" value="ECO:0007669"/>
    <property type="project" value="UniProtKB-UniRule"/>
</dbReference>
<feature type="domain" description="Aminoacyl-tRNA synthetase class Ia" evidence="11">
    <location>
        <begin position="27"/>
        <end position="580"/>
    </location>
</feature>
<dbReference type="EMBL" id="LCGH01000011">
    <property type="protein sequence ID" value="KKT10670.1"/>
    <property type="molecule type" value="Genomic_DNA"/>
</dbReference>
<evidence type="ECO:0000256" key="4">
    <source>
        <dbReference type="ARBA" id="ARBA00022741"/>
    </source>
</evidence>
<evidence type="ECO:0000256" key="6">
    <source>
        <dbReference type="ARBA" id="ARBA00022917"/>
    </source>
</evidence>
<evidence type="ECO:0000256" key="5">
    <source>
        <dbReference type="ARBA" id="ARBA00022840"/>
    </source>
</evidence>
<evidence type="ECO:0000259" key="11">
    <source>
        <dbReference type="Pfam" id="PF00133"/>
    </source>
</evidence>
<keyword evidence="6 10" id="KW-0648">Protein biosynthesis</keyword>
<comment type="similarity">
    <text evidence="10">Belongs to the class-I aminoacyl-tRNA synthetase family.</text>
</comment>
<dbReference type="PANTHER" id="PTHR11946:SF93">
    <property type="entry name" value="VALINE--TRNA LIGASE, CHLOROPLASTIC_MITOCHONDRIAL 2"/>
    <property type="match status" value="1"/>
</dbReference>
<evidence type="ECO:0000256" key="10">
    <source>
        <dbReference type="RuleBase" id="RU363035"/>
    </source>
</evidence>
<feature type="domain" description="Methionyl/Valyl/Leucyl/Isoleucyl-tRNA synthetase anticodon-binding" evidence="12">
    <location>
        <begin position="624"/>
        <end position="797"/>
    </location>
</feature>
<gene>
    <name evidence="13" type="ORF">UV91_C0011G0006</name>
</gene>
<dbReference type="AlphaFoldDB" id="A0A0G1EL40"/>
<dbReference type="GO" id="GO:0002161">
    <property type="term" value="F:aminoacyl-tRNA deacylase activity"/>
    <property type="evidence" value="ECO:0007669"/>
    <property type="project" value="InterPro"/>
</dbReference>
<dbReference type="NCBIfam" id="TIGR00422">
    <property type="entry name" value="valS"/>
    <property type="match status" value="1"/>
</dbReference>
<keyword evidence="7 10" id="KW-0030">Aminoacyl-tRNA synthetase</keyword>
<dbReference type="Gene3D" id="3.40.50.620">
    <property type="entry name" value="HUPs"/>
    <property type="match status" value="2"/>
</dbReference>
<dbReference type="PANTHER" id="PTHR11946">
    <property type="entry name" value="VALYL-TRNA SYNTHETASES"/>
    <property type="match status" value="1"/>
</dbReference>
<evidence type="ECO:0000256" key="8">
    <source>
        <dbReference type="ARBA" id="ARBA00047552"/>
    </source>
</evidence>
<dbReference type="PROSITE" id="PS00178">
    <property type="entry name" value="AA_TRNA_LIGASE_I"/>
    <property type="match status" value="1"/>
</dbReference>
<dbReference type="SUPFAM" id="SSF47323">
    <property type="entry name" value="Anticodon-binding domain of a subclass of class I aminoacyl-tRNA synthetases"/>
    <property type="match status" value="1"/>
</dbReference>
<evidence type="ECO:0000313" key="14">
    <source>
        <dbReference type="Proteomes" id="UP000033907"/>
    </source>
</evidence>
<keyword evidence="2" id="KW-0963">Cytoplasm</keyword>
<dbReference type="SUPFAM" id="SSF52374">
    <property type="entry name" value="Nucleotidylyl transferase"/>
    <property type="match status" value="1"/>
</dbReference>
<dbReference type="InterPro" id="IPR014729">
    <property type="entry name" value="Rossmann-like_a/b/a_fold"/>
</dbReference>
<keyword evidence="5 10" id="KW-0067">ATP-binding</keyword>
<comment type="catalytic activity">
    <reaction evidence="8">
        <text>tRNA(Val) + L-valine + ATP = L-valyl-tRNA(Val) + AMP + diphosphate</text>
        <dbReference type="Rhea" id="RHEA:10704"/>
        <dbReference type="Rhea" id="RHEA-COMP:9672"/>
        <dbReference type="Rhea" id="RHEA-COMP:9708"/>
        <dbReference type="ChEBI" id="CHEBI:30616"/>
        <dbReference type="ChEBI" id="CHEBI:33019"/>
        <dbReference type="ChEBI" id="CHEBI:57762"/>
        <dbReference type="ChEBI" id="CHEBI:78442"/>
        <dbReference type="ChEBI" id="CHEBI:78537"/>
        <dbReference type="ChEBI" id="CHEBI:456215"/>
        <dbReference type="EC" id="6.1.1.9"/>
    </reaction>
</comment>
<evidence type="ECO:0000256" key="2">
    <source>
        <dbReference type="ARBA" id="ARBA00022490"/>
    </source>
</evidence>
<dbReference type="GO" id="GO:0005829">
    <property type="term" value="C:cytosol"/>
    <property type="evidence" value="ECO:0007669"/>
    <property type="project" value="TreeGrafter"/>
</dbReference>
<dbReference type="GO" id="GO:0004832">
    <property type="term" value="F:valine-tRNA ligase activity"/>
    <property type="evidence" value="ECO:0007669"/>
    <property type="project" value="UniProtKB-UniRule"/>
</dbReference>
<dbReference type="SUPFAM" id="SSF50677">
    <property type="entry name" value="ValRS/IleRS/LeuRS editing domain"/>
    <property type="match status" value="1"/>
</dbReference>
<dbReference type="Pfam" id="PF00133">
    <property type="entry name" value="tRNA-synt_1"/>
    <property type="match status" value="1"/>
</dbReference>
<evidence type="ECO:0000256" key="9">
    <source>
        <dbReference type="NCBIfam" id="TIGR00422"/>
    </source>
</evidence>